<keyword evidence="8" id="KW-1185">Reference proteome</keyword>
<dbReference type="InterPro" id="IPR051486">
    <property type="entry name" value="Hcy_S-methyltransferase"/>
</dbReference>
<dbReference type="Proteomes" id="UP000016931">
    <property type="component" value="Unassembled WGS sequence"/>
</dbReference>
<feature type="domain" description="Hcy-binding" evidence="6">
    <location>
        <begin position="5"/>
        <end position="339"/>
    </location>
</feature>
<dbReference type="Gene3D" id="3.20.20.330">
    <property type="entry name" value="Homocysteine-binding-like domain"/>
    <property type="match status" value="1"/>
</dbReference>
<dbReference type="RefSeq" id="XP_016766123.1">
    <property type="nucleotide sequence ID" value="XM_016903935.1"/>
</dbReference>
<dbReference type="GO" id="GO:0033528">
    <property type="term" value="P:S-methylmethionine cycle"/>
    <property type="evidence" value="ECO:0007669"/>
    <property type="project" value="TreeGrafter"/>
</dbReference>
<name>N1QNB7_SPHMS</name>
<keyword evidence="4 5" id="KW-0862">Zinc</keyword>
<dbReference type="PANTHER" id="PTHR46015">
    <property type="entry name" value="ZGC:172121"/>
    <property type="match status" value="1"/>
</dbReference>
<sequence length="343" mass="38010">MLSKDSFDSLLEAVDTFIIDGALATELEARGHDLNHPLWSAKLLQEDPTSIENVHYDYFAAGAYIAITASYQAATAGLTKHLDISEADGKQLIQRSVEVAQQARTKAYSTVVGRNRPLLVAGSVGPYGAYLSDGSEYTGQYQLTMEQFMDFHRPRIAALIDAGVDLLALETIPNMNEIQALLKLLATEFPTATAWLSCTLQDTEHLADGTTWQEVLKTVQEHETQILAFGINCVPAVSVTATLSKIHPLTTLPLIAYPNSGETWDAVSKTWHGTRAEDILHHHHTHAVHTEKEEEEEERDAALKNLSTELEEWSVHGARLIGGCCRTGPSYVRAVRNYFERRR</sequence>
<dbReference type="GO" id="GO:0008270">
    <property type="term" value="F:zinc ion binding"/>
    <property type="evidence" value="ECO:0007669"/>
    <property type="project" value="InterPro"/>
</dbReference>
<dbReference type="GO" id="GO:0009086">
    <property type="term" value="P:methionine biosynthetic process"/>
    <property type="evidence" value="ECO:0007669"/>
    <property type="project" value="InterPro"/>
</dbReference>
<dbReference type="InterPro" id="IPR003726">
    <property type="entry name" value="HCY_dom"/>
</dbReference>
<comment type="cofactor">
    <cofactor evidence="5">
        <name>Zn(2+)</name>
        <dbReference type="ChEBI" id="CHEBI:29105"/>
    </cofactor>
</comment>
<reference evidence="7 8" key="1">
    <citation type="journal article" date="2012" name="PLoS Pathog.">
        <title>Diverse lifestyles and strategies of plant pathogenesis encoded in the genomes of eighteen Dothideomycetes fungi.</title>
        <authorList>
            <person name="Ohm R.A."/>
            <person name="Feau N."/>
            <person name="Henrissat B."/>
            <person name="Schoch C.L."/>
            <person name="Horwitz B.A."/>
            <person name="Barry K.W."/>
            <person name="Condon B.J."/>
            <person name="Copeland A.C."/>
            <person name="Dhillon B."/>
            <person name="Glaser F."/>
            <person name="Hesse C.N."/>
            <person name="Kosti I."/>
            <person name="LaButti K."/>
            <person name="Lindquist E.A."/>
            <person name="Lucas S."/>
            <person name="Salamov A.A."/>
            <person name="Bradshaw R.E."/>
            <person name="Ciuffetti L."/>
            <person name="Hamelin R.C."/>
            <person name="Kema G.H.J."/>
            <person name="Lawrence C."/>
            <person name="Scott J.A."/>
            <person name="Spatafora J.W."/>
            <person name="Turgeon B.G."/>
            <person name="de Wit P.J.G.M."/>
            <person name="Zhong S."/>
            <person name="Goodwin S.B."/>
            <person name="Grigoriev I.V."/>
        </authorList>
    </citation>
    <scope>NUCLEOTIDE SEQUENCE [LARGE SCALE GENOMIC DNA]</scope>
    <source>
        <strain evidence="7 8">SO2202</strain>
    </source>
</reference>
<feature type="binding site" evidence="5">
    <location>
        <position position="325"/>
    </location>
    <ligand>
        <name>Zn(2+)</name>
        <dbReference type="ChEBI" id="CHEBI:29105"/>
    </ligand>
</feature>
<dbReference type="InterPro" id="IPR017226">
    <property type="entry name" value="BHMT-like"/>
</dbReference>
<dbReference type="PROSITE" id="PS50970">
    <property type="entry name" value="HCY"/>
    <property type="match status" value="1"/>
</dbReference>
<gene>
    <name evidence="7" type="ORF">SEPMUDRAFT_146882</name>
</gene>
<organism evidence="7 8">
    <name type="scientific">Sphaerulina musiva (strain SO2202)</name>
    <name type="common">Poplar stem canker fungus</name>
    <name type="synonym">Septoria musiva</name>
    <dbReference type="NCBI Taxonomy" id="692275"/>
    <lineage>
        <taxon>Eukaryota</taxon>
        <taxon>Fungi</taxon>
        <taxon>Dikarya</taxon>
        <taxon>Ascomycota</taxon>
        <taxon>Pezizomycotina</taxon>
        <taxon>Dothideomycetes</taxon>
        <taxon>Dothideomycetidae</taxon>
        <taxon>Mycosphaerellales</taxon>
        <taxon>Mycosphaerellaceae</taxon>
        <taxon>Sphaerulina</taxon>
    </lineage>
</organism>
<dbReference type="Pfam" id="PF02574">
    <property type="entry name" value="S-methyl_trans"/>
    <property type="match status" value="1"/>
</dbReference>
<dbReference type="PIRSF" id="PIRSF037505">
    <property type="entry name" value="Betaine_HMT"/>
    <property type="match status" value="1"/>
</dbReference>
<evidence type="ECO:0000256" key="5">
    <source>
        <dbReference type="PROSITE-ProRule" id="PRU00333"/>
    </source>
</evidence>
<keyword evidence="3 5" id="KW-0479">Metal-binding</keyword>
<dbReference type="GO" id="GO:0032259">
    <property type="term" value="P:methylation"/>
    <property type="evidence" value="ECO:0007669"/>
    <property type="project" value="UniProtKB-KW"/>
</dbReference>
<dbReference type="OMA" id="CSQPEVI"/>
<feature type="binding site" evidence="5">
    <location>
        <position position="233"/>
    </location>
    <ligand>
        <name>Zn(2+)</name>
        <dbReference type="ChEBI" id="CHEBI:29105"/>
    </ligand>
</feature>
<dbReference type="STRING" id="692275.N1QNB7"/>
<dbReference type="GeneID" id="27901072"/>
<dbReference type="PANTHER" id="PTHR46015:SF1">
    <property type="entry name" value="HOMOCYSTEINE S-METHYLTRANSFERASE-LIKE ISOFORM 1"/>
    <property type="match status" value="1"/>
</dbReference>
<feature type="binding site" evidence="5">
    <location>
        <position position="324"/>
    </location>
    <ligand>
        <name>Zn(2+)</name>
        <dbReference type="ChEBI" id="CHEBI:29105"/>
    </ligand>
</feature>
<dbReference type="AlphaFoldDB" id="N1QNB7"/>
<evidence type="ECO:0000259" key="6">
    <source>
        <dbReference type="PROSITE" id="PS50970"/>
    </source>
</evidence>
<dbReference type="InterPro" id="IPR036589">
    <property type="entry name" value="HCY_dom_sf"/>
</dbReference>
<accession>N1QNB7</accession>
<protein>
    <submittedName>
        <fullName evidence="7">Homocysteine methyltransferase</fullName>
    </submittedName>
</protein>
<keyword evidence="1 5" id="KW-0489">Methyltransferase</keyword>
<dbReference type="NCBIfam" id="NF007020">
    <property type="entry name" value="PRK09485.1"/>
    <property type="match status" value="1"/>
</dbReference>
<evidence type="ECO:0000313" key="7">
    <source>
        <dbReference type="EMBL" id="EMF18002.1"/>
    </source>
</evidence>
<dbReference type="SUPFAM" id="SSF82282">
    <property type="entry name" value="Homocysteine S-methyltransferase"/>
    <property type="match status" value="1"/>
</dbReference>
<evidence type="ECO:0000313" key="8">
    <source>
        <dbReference type="Proteomes" id="UP000016931"/>
    </source>
</evidence>
<dbReference type="OrthoDB" id="261426at2759"/>
<proteinExistence type="predicted"/>
<dbReference type="GO" id="GO:0008898">
    <property type="term" value="F:S-adenosylmethionine-homocysteine S-methyltransferase activity"/>
    <property type="evidence" value="ECO:0007669"/>
    <property type="project" value="TreeGrafter"/>
</dbReference>
<evidence type="ECO:0000256" key="4">
    <source>
        <dbReference type="ARBA" id="ARBA00022833"/>
    </source>
</evidence>
<keyword evidence="2 5" id="KW-0808">Transferase</keyword>
<evidence type="ECO:0000256" key="2">
    <source>
        <dbReference type="ARBA" id="ARBA00022679"/>
    </source>
</evidence>
<dbReference type="EMBL" id="KB456260">
    <property type="protein sequence ID" value="EMF18002.1"/>
    <property type="molecule type" value="Genomic_DNA"/>
</dbReference>
<evidence type="ECO:0000256" key="3">
    <source>
        <dbReference type="ARBA" id="ARBA00022723"/>
    </source>
</evidence>
<dbReference type="HOGENOM" id="CLU_004914_3_2_1"/>
<dbReference type="eggNOG" id="KOG1579">
    <property type="taxonomic scope" value="Eukaryota"/>
</dbReference>
<evidence type="ECO:0000256" key="1">
    <source>
        <dbReference type="ARBA" id="ARBA00022603"/>
    </source>
</evidence>